<keyword evidence="1" id="KW-0732">Signal</keyword>
<dbReference type="AlphaFoldDB" id="A0A3N0U7E0"/>
<feature type="signal peptide" evidence="1">
    <location>
        <begin position="1"/>
        <end position="19"/>
    </location>
</feature>
<dbReference type="STRING" id="1172565.AU508_15325"/>
<dbReference type="RefSeq" id="WP_112104479.1">
    <property type="nucleotide sequence ID" value="NZ_LUSU01000044.1"/>
</dbReference>
<organism evidence="2 3">
    <name type="scientific">Lonsdalea populi</name>
    <dbReference type="NCBI Taxonomy" id="1172565"/>
    <lineage>
        <taxon>Bacteria</taxon>
        <taxon>Pseudomonadati</taxon>
        <taxon>Pseudomonadota</taxon>
        <taxon>Gammaproteobacteria</taxon>
        <taxon>Enterobacterales</taxon>
        <taxon>Pectobacteriaceae</taxon>
        <taxon>Lonsdalea</taxon>
    </lineage>
</organism>
<gene>
    <name evidence="2" type="ORF">EC392_16370</name>
</gene>
<comment type="caution">
    <text evidence="2">The sequence shown here is derived from an EMBL/GenBank/DDBJ whole genome shotgun (WGS) entry which is preliminary data.</text>
</comment>
<feature type="chain" id="PRO_5018137916" evidence="1">
    <location>
        <begin position="20"/>
        <end position="232"/>
    </location>
</feature>
<reference evidence="2 3" key="1">
    <citation type="submission" date="2018-10" db="EMBL/GenBank/DDBJ databases">
        <title>New species genome.</title>
        <authorList>
            <person name="Li Y."/>
        </authorList>
    </citation>
    <scope>NUCLEOTIDE SEQUENCE [LARGE SCALE GENOMIC DNA]</scope>
    <source>
        <strain evidence="2 3">L6_4B</strain>
    </source>
</reference>
<dbReference type="NCBIfam" id="TIGR03759">
    <property type="entry name" value="conj_TIGR03759"/>
    <property type="match status" value="1"/>
</dbReference>
<name>A0A3N0U7E0_9GAMM</name>
<evidence type="ECO:0000313" key="3">
    <source>
        <dbReference type="Proteomes" id="UP000274511"/>
    </source>
</evidence>
<protein>
    <submittedName>
        <fullName evidence="2">TIGR03759 family integrating conjugative element protein</fullName>
    </submittedName>
</protein>
<evidence type="ECO:0000313" key="2">
    <source>
        <dbReference type="EMBL" id="ROH76014.1"/>
    </source>
</evidence>
<dbReference type="OrthoDB" id="8442378at2"/>
<dbReference type="InterPro" id="IPR022293">
    <property type="entry name" value="Integrating-conj_element"/>
</dbReference>
<proteinExistence type="predicted"/>
<accession>A0A3N0U7E0</accession>
<sequence length="232" mass="26219">MKTLPLLLLAACIISLSQAATETETVTETTRSAEKPLSTRSGAQRWGLTQEEWTRYEQLKRGERGIWSPDLDPLTTLGVEAATDAERRKYADLLVEKEFQRVEKELAFQRAYDAAWKRRFPDLLPVATASIPTAHEDSRLAVFVSENCPACDIRLSVLLQSGHPLDLYLVGSNNDDARLRRWAVSKRIDIARVKRREITLNHDGGRWLQNGQGKMPAVLERRGDAWLPVTTP</sequence>
<dbReference type="EMBL" id="RJUJ01000028">
    <property type="protein sequence ID" value="ROH76014.1"/>
    <property type="molecule type" value="Genomic_DNA"/>
</dbReference>
<dbReference type="Proteomes" id="UP000274511">
    <property type="component" value="Unassembled WGS sequence"/>
</dbReference>
<evidence type="ECO:0000256" key="1">
    <source>
        <dbReference type="SAM" id="SignalP"/>
    </source>
</evidence>